<protein>
    <recommendedName>
        <fullName evidence="2">JmjC domain-containing protein</fullName>
    </recommendedName>
</protein>
<name>A0A3B0W4H5_9ZZZZ</name>
<proteinExistence type="predicted"/>
<reference evidence="1" key="1">
    <citation type="submission" date="2018-06" db="EMBL/GenBank/DDBJ databases">
        <authorList>
            <person name="Zhirakovskaya E."/>
        </authorList>
    </citation>
    <scope>NUCLEOTIDE SEQUENCE</scope>
</reference>
<organism evidence="1">
    <name type="scientific">hydrothermal vent metagenome</name>
    <dbReference type="NCBI Taxonomy" id="652676"/>
    <lineage>
        <taxon>unclassified sequences</taxon>
        <taxon>metagenomes</taxon>
        <taxon>ecological metagenomes</taxon>
    </lineage>
</organism>
<dbReference type="AlphaFoldDB" id="A0A3B0W4H5"/>
<evidence type="ECO:0000313" key="1">
    <source>
        <dbReference type="EMBL" id="VAW47350.1"/>
    </source>
</evidence>
<dbReference type="Gene3D" id="2.60.120.620">
    <property type="entry name" value="q2cbj1_9rhob like domain"/>
    <property type="match status" value="1"/>
</dbReference>
<dbReference type="Pfam" id="PF13759">
    <property type="entry name" value="2OG-FeII_Oxy_5"/>
    <property type="match status" value="1"/>
</dbReference>
<accession>A0A3B0W4H5</accession>
<evidence type="ECO:0008006" key="2">
    <source>
        <dbReference type="Google" id="ProtNLM"/>
    </source>
</evidence>
<dbReference type="InterPro" id="IPR012668">
    <property type="entry name" value="CHP02466"/>
</dbReference>
<dbReference type="EMBL" id="UOFC01000136">
    <property type="protein sequence ID" value="VAW47350.1"/>
    <property type="molecule type" value="Genomic_DNA"/>
</dbReference>
<sequence>MNQPPEIKIIPAFAVPFGASFLADCGAMNNSLKELFLLRETDEYKNPTRNSMETDLVFESNFDLFTWEQDCVVQLKEFMTACVKEIVARTNQYKRETVEKFDIYADAWYHITRKGGYFTNHNHPMASWSACYCITDGITAGEAADSAVTRFFHPQTAASTYLDAGNLSMTKTPYGYGHQVFKLQAGQIVIFPSWIYHEVSPYMGDSERIIVAVNYWFNHPQMNPQIGPKIYSGKR</sequence>
<gene>
    <name evidence="1" type="ORF">MNBD_GAMMA03-554</name>
</gene>